<evidence type="ECO:0000313" key="5">
    <source>
        <dbReference type="EMBL" id="RGE64366.1"/>
    </source>
</evidence>
<dbReference type="GO" id="GO:0051536">
    <property type="term" value="F:iron-sulfur cluster binding"/>
    <property type="evidence" value="ECO:0007669"/>
    <property type="project" value="UniProtKB-KW"/>
</dbReference>
<keyword evidence="3" id="KW-0411">Iron-sulfur</keyword>
<dbReference type="GO" id="GO:0046872">
    <property type="term" value="F:metal ion binding"/>
    <property type="evidence" value="ECO:0007669"/>
    <property type="project" value="UniProtKB-KW"/>
</dbReference>
<organism evidence="5 6">
    <name type="scientific">Eisenbergiella massiliensis</name>
    <dbReference type="NCBI Taxonomy" id="1720294"/>
    <lineage>
        <taxon>Bacteria</taxon>
        <taxon>Bacillati</taxon>
        <taxon>Bacillota</taxon>
        <taxon>Clostridia</taxon>
        <taxon>Lachnospirales</taxon>
        <taxon>Lachnospiraceae</taxon>
        <taxon>Eisenbergiella</taxon>
    </lineage>
</organism>
<accession>A0A3E3IBD7</accession>
<dbReference type="InterPro" id="IPR007525">
    <property type="entry name" value="FrhB_FdhB_C"/>
</dbReference>
<keyword evidence="6" id="KW-1185">Reference proteome</keyword>
<sequence length="387" mass="43721">MMKCNLGNVGEESCNGCGACYQKCPKHCIQMVENDRGFLLPQIGDGCISCGLCVDVCPERKNTEFVNKVVEVWAAADIRDDILKESTSGGVFVLFAEQILSQNGVVFGCTWEVGFRVKHIKVTKIDALFNIQKSKYIQSNTADTFKEVQGLLQNGVPVLYSGTGCQIAGLRSYLGKNYDTLYAVEVACHGVPAPGLFAKYIAWLEAKYSIKIANYTFRNKVKHKKGEHYTFSFEDQNGRKIYKYSNEDPFYASFLKGKTLRDTCYHCKYKNFNHTGDILLCDFWGIEKAHPSFDAKYGASAVLIYSDKGKRLFEEIPRKTIRKEKSQYEAVVASNSSVIKSADVGCRIQYSLKDSDVVERMIPPKSLKNFVKNHIPEWIKYSFIKKL</sequence>
<feature type="domain" description="4Fe-4S ferredoxin-type" evidence="4">
    <location>
        <begin position="39"/>
        <end position="68"/>
    </location>
</feature>
<dbReference type="SUPFAM" id="SSF54862">
    <property type="entry name" value="4Fe-4S ferredoxins"/>
    <property type="match status" value="1"/>
</dbReference>
<keyword evidence="1" id="KW-0479">Metal-binding</keyword>
<evidence type="ECO:0000256" key="3">
    <source>
        <dbReference type="ARBA" id="ARBA00023014"/>
    </source>
</evidence>
<dbReference type="PANTHER" id="PTHR43193:SF2">
    <property type="entry name" value="POLYFERREDOXIN PROTEIN FWDF"/>
    <property type="match status" value="1"/>
</dbReference>
<dbReference type="EMBL" id="QVLV01000002">
    <property type="protein sequence ID" value="RGE64366.1"/>
    <property type="molecule type" value="Genomic_DNA"/>
</dbReference>
<evidence type="ECO:0000256" key="1">
    <source>
        <dbReference type="ARBA" id="ARBA00022723"/>
    </source>
</evidence>
<evidence type="ECO:0000313" key="6">
    <source>
        <dbReference type="Proteomes" id="UP000260812"/>
    </source>
</evidence>
<dbReference type="PROSITE" id="PS00198">
    <property type="entry name" value="4FE4S_FER_1"/>
    <property type="match status" value="1"/>
</dbReference>
<proteinExistence type="predicted"/>
<name>A0A3E3IBD7_9FIRM</name>
<dbReference type="Gene3D" id="3.30.70.20">
    <property type="match status" value="1"/>
</dbReference>
<comment type="caution">
    <text evidence="5">The sequence shown here is derived from an EMBL/GenBank/DDBJ whole genome shotgun (WGS) entry which is preliminary data.</text>
</comment>
<protein>
    <recommendedName>
        <fullName evidence="4">4Fe-4S ferredoxin-type domain-containing protein</fullName>
    </recommendedName>
</protein>
<evidence type="ECO:0000259" key="4">
    <source>
        <dbReference type="PROSITE" id="PS51379"/>
    </source>
</evidence>
<evidence type="ECO:0000256" key="2">
    <source>
        <dbReference type="ARBA" id="ARBA00023004"/>
    </source>
</evidence>
<dbReference type="InterPro" id="IPR017896">
    <property type="entry name" value="4Fe4S_Fe-S-bd"/>
</dbReference>
<dbReference type="InterPro" id="IPR017900">
    <property type="entry name" value="4Fe4S_Fe_S_CS"/>
</dbReference>
<feature type="domain" description="4Fe-4S ferredoxin-type" evidence="4">
    <location>
        <begin position="5"/>
        <end position="34"/>
    </location>
</feature>
<dbReference type="GeneID" id="97986207"/>
<dbReference type="InterPro" id="IPR052977">
    <property type="entry name" value="Polyferredoxin-like_ET"/>
</dbReference>
<dbReference type="Pfam" id="PF04432">
    <property type="entry name" value="FrhB_FdhB_C"/>
    <property type="match status" value="1"/>
</dbReference>
<dbReference type="PROSITE" id="PS51379">
    <property type="entry name" value="4FE4S_FER_2"/>
    <property type="match status" value="2"/>
</dbReference>
<dbReference type="Proteomes" id="UP000260812">
    <property type="component" value="Unassembled WGS sequence"/>
</dbReference>
<keyword evidence="2" id="KW-0408">Iron</keyword>
<dbReference type="RefSeq" id="WP_117543948.1">
    <property type="nucleotide sequence ID" value="NZ_QVLV01000002.1"/>
</dbReference>
<gene>
    <name evidence="5" type="ORF">DXC51_04725</name>
</gene>
<dbReference type="PANTHER" id="PTHR43193">
    <property type="match status" value="1"/>
</dbReference>
<reference evidence="5" key="1">
    <citation type="submission" date="2018-08" db="EMBL/GenBank/DDBJ databases">
        <title>A genome reference for cultivated species of the human gut microbiota.</title>
        <authorList>
            <person name="Zou Y."/>
            <person name="Xue W."/>
            <person name="Luo G."/>
        </authorList>
    </citation>
    <scope>NUCLEOTIDE SEQUENCE [LARGE SCALE GENOMIC DNA]</scope>
    <source>
        <strain evidence="5">TF05-5AC</strain>
    </source>
</reference>
<dbReference type="Pfam" id="PF14697">
    <property type="entry name" value="Fer4_21"/>
    <property type="match status" value="1"/>
</dbReference>
<dbReference type="AlphaFoldDB" id="A0A3E3IBD7"/>